<dbReference type="Gene3D" id="3.40.50.150">
    <property type="entry name" value="Vaccinia Virus protein VP39"/>
    <property type="match status" value="1"/>
</dbReference>
<reference evidence="1 2" key="1">
    <citation type="submission" date="2018-10" db="EMBL/GenBank/DDBJ databases">
        <title>Anaerotruncus faecis sp. nov., isolated from human feces.</title>
        <authorList>
            <person name="Wang Y.-J."/>
        </authorList>
    </citation>
    <scope>NUCLEOTIDE SEQUENCE [LARGE SCALE GENOMIC DNA]</scope>
    <source>
        <strain evidence="1 2">22A2-44</strain>
    </source>
</reference>
<keyword evidence="2" id="KW-1185">Reference proteome</keyword>
<dbReference type="SUPFAM" id="SSF53335">
    <property type="entry name" value="S-adenosyl-L-methionine-dependent methyltransferases"/>
    <property type="match status" value="1"/>
</dbReference>
<dbReference type="EMBL" id="RCHT01000007">
    <property type="protein sequence ID" value="RLL12144.1"/>
    <property type="molecule type" value="Genomic_DNA"/>
</dbReference>
<evidence type="ECO:0000313" key="1">
    <source>
        <dbReference type="EMBL" id="RLL12144.1"/>
    </source>
</evidence>
<gene>
    <name evidence="1" type="ORF">D4A47_06350</name>
</gene>
<protein>
    <submittedName>
        <fullName evidence="1">Class I SAM-dependent methyltransferase</fullName>
    </submittedName>
</protein>
<dbReference type="Proteomes" id="UP000276301">
    <property type="component" value="Unassembled WGS sequence"/>
</dbReference>
<dbReference type="AlphaFoldDB" id="A0A498CN80"/>
<organism evidence="1 2">
    <name type="scientific">Anaerotruncus massiliensis</name>
    <name type="common">ex Liu et al. 2021</name>
    <dbReference type="NCBI Taxonomy" id="2321404"/>
    <lineage>
        <taxon>Bacteria</taxon>
        <taxon>Bacillati</taxon>
        <taxon>Bacillota</taxon>
        <taxon>Clostridia</taxon>
        <taxon>Eubacteriales</taxon>
        <taxon>Oscillospiraceae</taxon>
        <taxon>Anaerotruncus</taxon>
    </lineage>
</organism>
<sequence length="166" mass="19006">MTKKILDVTCGSRTIWFDKHNPAALYCDKRQVTYQGYWKSGDGKSVRNCVVDPDVVCDFTALPFPDNAFPLVVFDPPHLTGAKETAWLVKKYGKLDDSWPQMLHDGFLECMRILKPDGALIFKWSEYDIPAAKVWEAIGQKPLFGHHSGKNSRTFWACFMKLEEDE</sequence>
<comment type="caution">
    <text evidence="1">The sequence shown here is derived from an EMBL/GenBank/DDBJ whole genome shotgun (WGS) entry which is preliminary data.</text>
</comment>
<dbReference type="InterPro" id="IPR029063">
    <property type="entry name" value="SAM-dependent_MTases_sf"/>
</dbReference>
<proteinExistence type="predicted"/>
<keyword evidence="1" id="KW-0489">Methyltransferase</keyword>
<name>A0A498CN80_9FIRM</name>
<dbReference type="GO" id="GO:0008168">
    <property type="term" value="F:methyltransferase activity"/>
    <property type="evidence" value="ECO:0007669"/>
    <property type="project" value="UniProtKB-KW"/>
</dbReference>
<accession>A0A498CN80</accession>
<keyword evidence="1" id="KW-0808">Transferase</keyword>
<dbReference type="GO" id="GO:0032259">
    <property type="term" value="P:methylation"/>
    <property type="evidence" value="ECO:0007669"/>
    <property type="project" value="UniProtKB-KW"/>
</dbReference>
<dbReference type="RefSeq" id="WP_121586630.1">
    <property type="nucleotide sequence ID" value="NZ_RCHT01000007.1"/>
</dbReference>
<evidence type="ECO:0000313" key="2">
    <source>
        <dbReference type="Proteomes" id="UP000276301"/>
    </source>
</evidence>